<reference evidence="1 2" key="1">
    <citation type="submission" date="2020-08" db="EMBL/GenBank/DDBJ databases">
        <title>Description of novel Flavobacterium F-380 isolate.</title>
        <authorList>
            <person name="Saticioglu I.B."/>
            <person name="Duman M."/>
            <person name="Altun S."/>
        </authorList>
    </citation>
    <scope>NUCLEOTIDE SEQUENCE [LARGE SCALE GENOMIC DNA]</scope>
    <source>
        <strain evidence="1 2">F-380</strain>
    </source>
</reference>
<gene>
    <name evidence="1" type="ORF">H8R23_05115</name>
</gene>
<protein>
    <recommendedName>
        <fullName evidence="3">DUF493 domain containing protein</fullName>
    </recommendedName>
</protein>
<sequence>MDGKEFYKYAKPCIEAQITIYPKPSNTGKYKIVINTRGHEKIGEEIYQNESYIKSETIRTPAGMKVVRIEVPGVYDKILELYKAICLKNKFAQL</sequence>
<proteinExistence type="predicted"/>
<dbReference type="RefSeq" id="WP_187009333.1">
    <property type="nucleotide sequence ID" value="NZ_JACRUI010000001.1"/>
</dbReference>
<name>A0ABR7J5Q0_9FLAO</name>
<evidence type="ECO:0008006" key="3">
    <source>
        <dbReference type="Google" id="ProtNLM"/>
    </source>
</evidence>
<comment type="caution">
    <text evidence="1">The sequence shown here is derived from an EMBL/GenBank/DDBJ whole genome shotgun (WGS) entry which is preliminary data.</text>
</comment>
<dbReference type="EMBL" id="JACRUJ010000001">
    <property type="protein sequence ID" value="MBC5840778.1"/>
    <property type="molecule type" value="Genomic_DNA"/>
</dbReference>
<evidence type="ECO:0000313" key="1">
    <source>
        <dbReference type="EMBL" id="MBC5840778.1"/>
    </source>
</evidence>
<accession>A0ABR7J5Q0</accession>
<organism evidence="1 2">
    <name type="scientific">Flavobacterium kayseriense</name>
    <dbReference type="NCBI Taxonomy" id="2764714"/>
    <lineage>
        <taxon>Bacteria</taxon>
        <taxon>Pseudomonadati</taxon>
        <taxon>Bacteroidota</taxon>
        <taxon>Flavobacteriia</taxon>
        <taxon>Flavobacteriales</taxon>
        <taxon>Flavobacteriaceae</taxon>
        <taxon>Flavobacterium</taxon>
    </lineage>
</organism>
<keyword evidence="2" id="KW-1185">Reference proteome</keyword>
<dbReference type="Proteomes" id="UP000629963">
    <property type="component" value="Unassembled WGS sequence"/>
</dbReference>
<evidence type="ECO:0000313" key="2">
    <source>
        <dbReference type="Proteomes" id="UP000629963"/>
    </source>
</evidence>